<dbReference type="InterPro" id="IPR002213">
    <property type="entry name" value="UDP_glucos_trans"/>
</dbReference>
<dbReference type="Pfam" id="PF00201">
    <property type="entry name" value="UDPGT"/>
    <property type="match status" value="1"/>
</dbReference>
<proteinExistence type="inferred from homology"/>
<gene>
    <name evidence="3" type="ORF">RJ641_006700</name>
</gene>
<protein>
    <submittedName>
        <fullName evidence="3">UDP-glucuronosyl/UDP-glucosyltransferase</fullName>
    </submittedName>
</protein>
<keyword evidence="2" id="KW-0808">Transferase</keyword>
<dbReference type="GO" id="GO:0080043">
    <property type="term" value="F:quercetin 3-O-glucosyltransferase activity"/>
    <property type="evidence" value="ECO:0007669"/>
    <property type="project" value="TreeGrafter"/>
</dbReference>
<dbReference type="PANTHER" id="PTHR11926">
    <property type="entry name" value="GLUCOSYL/GLUCURONOSYL TRANSFERASES"/>
    <property type="match status" value="1"/>
</dbReference>
<dbReference type="GO" id="GO:0080044">
    <property type="term" value="F:quercetin 7-O-glucosyltransferase activity"/>
    <property type="evidence" value="ECO:0007669"/>
    <property type="project" value="TreeGrafter"/>
</dbReference>
<dbReference type="SUPFAM" id="SSF53756">
    <property type="entry name" value="UDP-Glycosyltransferase/glycogen phosphorylase"/>
    <property type="match status" value="1"/>
</dbReference>
<sequence>MMQVIRVDSEDRNLEMGSSRPHALVMPFPAQGHVTPFVKIANLLAQRSIKITFLNTEAIQQRITTASPENCNNQDHIDLVTMPDGLGPPENARTSFGELVDSFAQTAPKYLEELILKINGSEGEKITWLIVDENMGWAVKVAKKLGIRQAVLWPCSAALRTLFVHIPQLIETGVIDAHGTPKEQKLVQISPTMPAINTDHFGWNCIGDLKEQQTVFHYMYSNHQIVKDADWLLCNSFDELEPTEFLLNPYVLPVGPLLSDSHPNGLAGNLWKEDSTCLEWLDQQPASSVIYVAFGSVAMFDERQFHELALGLELSNRPFLWVVRPDFVEGQVAYPDEGFQARVAARGRMVGWAPQQKVLAHPSIACFISHCGWNSTIEGLSSGVPFLCWPYFADQFLNQSYISDIWKIGLYLNADNEGIISRGEIINKIEELLTDKKVRDRVLRLKKMAKESASEGGSSMKNLNAFIDAMLQT</sequence>
<comment type="caution">
    <text evidence="3">The sequence shown here is derived from an EMBL/GenBank/DDBJ whole genome shotgun (WGS) entry which is preliminary data.</text>
</comment>
<comment type="similarity">
    <text evidence="1">Belongs to the UDP-glycosyltransferase family.</text>
</comment>
<evidence type="ECO:0000256" key="1">
    <source>
        <dbReference type="ARBA" id="ARBA00009995"/>
    </source>
</evidence>
<dbReference type="CDD" id="cd03784">
    <property type="entry name" value="GT1_Gtf-like"/>
    <property type="match status" value="1"/>
</dbReference>
<name>A0AAN8Z6C2_9MAGN</name>
<accession>A0AAN8Z6C2</accession>
<evidence type="ECO:0000256" key="2">
    <source>
        <dbReference type="ARBA" id="ARBA00022679"/>
    </source>
</evidence>
<dbReference type="Gene3D" id="3.40.50.2000">
    <property type="entry name" value="Glycogen Phosphorylase B"/>
    <property type="match status" value="2"/>
</dbReference>
<dbReference type="EMBL" id="JBAMMX010000014">
    <property type="protein sequence ID" value="KAK6928109.1"/>
    <property type="molecule type" value="Genomic_DNA"/>
</dbReference>
<organism evidence="3 4">
    <name type="scientific">Dillenia turbinata</name>
    <dbReference type="NCBI Taxonomy" id="194707"/>
    <lineage>
        <taxon>Eukaryota</taxon>
        <taxon>Viridiplantae</taxon>
        <taxon>Streptophyta</taxon>
        <taxon>Embryophyta</taxon>
        <taxon>Tracheophyta</taxon>
        <taxon>Spermatophyta</taxon>
        <taxon>Magnoliopsida</taxon>
        <taxon>eudicotyledons</taxon>
        <taxon>Gunneridae</taxon>
        <taxon>Pentapetalae</taxon>
        <taxon>Dilleniales</taxon>
        <taxon>Dilleniaceae</taxon>
        <taxon>Dillenia</taxon>
    </lineage>
</organism>
<reference evidence="3 4" key="1">
    <citation type="submission" date="2023-12" db="EMBL/GenBank/DDBJ databases">
        <title>A high-quality genome assembly for Dillenia turbinata (Dilleniales).</title>
        <authorList>
            <person name="Chanderbali A."/>
        </authorList>
    </citation>
    <scope>NUCLEOTIDE SEQUENCE [LARGE SCALE GENOMIC DNA]</scope>
    <source>
        <strain evidence="3">LSX21</strain>
        <tissue evidence="3">Leaf</tissue>
    </source>
</reference>
<dbReference type="FunFam" id="3.40.50.2000:FF:000061">
    <property type="entry name" value="UDP-glycosyltransferase 83A1"/>
    <property type="match status" value="1"/>
</dbReference>
<keyword evidence="4" id="KW-1185">Reference proteome</keyword>
<dbReference type="FunFam" id="3.40.50.2000:FF:000108">
    <property type="entry name" value="UDP-glycosyltransferase 83A1"/>
    <property type="match status" value="1"/>
</dbReference>
<dbReference type="PANTHER" id="PTHR11926:SF1412">
    <property type="entry name" value="UDP-GLYCOSYLTRANSFERASE 83A1-LIKE"/>
    <property type="match status" value="1"/>
</dbReference>
<evidence type="ECO:0000313" key="3">
    <source>
        <dbReference type="EMBL" id="KAK6928109.1"/>
    </source>
</evidence>
<dbReference type="AlphaFoldDB" id="A0AAN8Z6C2"/>
<evidence type="ECO:0000313" key="4">
    <source>
        <dbReference type="Proteomes" id="UP001370490"/>
    </source>
</evidence>
<dbReference type="Proteomes" id="UP001370490">
    <property type="component" value="Unassembled WGS sequence"/>
</dbReference>